<feature type="disulfide bond" evidence="13">
    <location>
        <begin position="483"/>
        <end position="500"/>
    </location>
</feature>
<gene>
    <name evidence="19" type="ORF">FWK35_00001044</name>
</gene>
<feature type="disulfide bond" evidence="13">
    <location>
        <begin position="481"/>
        <end position="493"/>
    </location>
</feature>
<dbReference type="Pfam" id="PF00053">
    <property type="entry name" value="EGF_laminin"/>
    <property type="match status" value="18"/>
</dbReference>
<evidence type="ECO:0000313" key="19">
    <source>
        <dbReference type="EMBL" id="KAF0773505.1"/>
    </source>
</evidence>
<keyword evidence="10" id="KW-0325">Glycoprotein</keyword>
<feature type="domain" description="Laminin EGF-like" evidence="16">
    <location>
        <begin position="1938"/>
        <end position="1990"/>
    </location>
</feature>
<dbReference type="SUPFAM" id="SSF57196">
    <property type="entry name" value="EGF/Laminin"/>
    <property type="match status" value="20"/>
</dbReference>
<feature type="disulfide bond" evidence="13">
    <location>
        <begin position="1402"/>
        <end position="1414"/>
    </location>
</feature>
<feature type="domain" description="Laminin EGF-like" evidence="16">
    <location>
        <begin position="1402"/>
        <end position="1447"/>
    </location>
</feature>
<dbReference type="Pfam" id="PF00055">
    <property type="entry name" value="Laminin_N"/>
    <property type="match status" value="1"/>
</dbReference>
<dbReference type="FunFam" id="2.10.25.10:FF:000074">
    <property type="entry name" value="Laminin subunit alpha"/>
    <property type="match status" value="1"/>
</dbReference>
<feature type="disulfide bond" evidence="13">
    <location>
        <begin position="2010"/>
        <end position="2019"/>
    </location>
</feature>
<feature type="domain" description="Laminin EGF-like" evidence="16">
    <location>
        <begin position="1493"/>
        <end position="1540"/>
    </location>
</feature>
<name>A0A6G0ZQC2_APHCR</name>
<feature type="coiled-coil region" evidence="14">
    <location>
        <begin position="2667"/>
        <end position="2701"/>
    </location>
</feature>
<dbReference type="GO" id="GO:0030054">
    <property type="term" value="C:cell junction"/>
    <property type="evidence" value="ECO:0007669"/>
    <property type="project" value="UniProtKB-ARBA"/>
</dbReference>
<dbReference type="PRINTS" id="PR00011">
    <property type="entry name" value="EGFLAMININ"/>
</dbReference>
<dbReference type="FunFam" id="2.10.25.10:FF:000069">
    <property type="entry name" value="Laminin subunit alpha 1"/>
    <property type="match status" value="1"/>
</dbReference>
<dbReference type="PROSITE" id="PS01248">
    <property type="entry name" value="EGF_LAM_1"/>
    <property type="match status" value="6"/>
</dbReference>
<dbReference type="FunFam" id="2.10.25.10:FF:000106">
    <property type="entry name" value="Heparan sulfate proteoglycan 2"/>
    <property type="match status" value="1"/>
</dbReference>
<feature type="domain" description="Laminin EGF-like" evidence="16">
    <location>
        <begin position="764"/>
        <end position="816"/>
    </location>
</feature>
<dbReference type="GO" id="GO:0005604">
    <property type="term" value="C:basement membrane"/>
    <property type="evidence" value="ECO:0007669"/>
    <property type="project" value="UniProtKB-SubCell"/>
</dbReference>
<feature type="domain" description="Laminin G" evidence="15">
    <location>
        <begin position="2706"/>
        <end position="2904"/>
    </location>
</feature>
<evidence type="ECO:0000256" key="12">
    <source>
        <dbReference type="PROSITE-ProRule" id="PRU00122"/>
    </source>
</evidence>
<keyword evidence="4" id="KW-0732">Signal</keyword>
<dbReference type="SMART" id="SM00181">
    <property type="entry name" value="EGF"/>
    <property type="match status" value="13"/>
</dbReference>
<evidence type="ECO:0000256" key="9">
    <source>
        <dbReference type="ARBA" id="ARBA00023157"/>
    </source>
</evidence>
<feature type="disulfide bond" evidence="13">
    <location>
        <begin position="575"/>
        <end position="592"/>
    </location>
</feature>
<evidence type="ECO:0000256" key="4">
    <source>
        <dbReference type="ARBA" id="ARBA00022729"/>
    </source>
</evidence>
<feature type="disulfide bond" evidence="13">
    <location>
        <begin position="1562"/>
        <end position="1571"/>
    </location>
</feature>
<feature type="domain" description="Laminin EGF-like" evidence="16">
    <location>
        <begin position="527"/>
        <end position="572"/>
    </location>
</feature>
<evidence type="ECO:0000256" key="13">
    <source>
        <dbReference type="PROSITE-ProRule" id="PRU00460"/>
    </source>
</evidence>
<dbReference type="Proteomes" id="UP000478052">
    <property type="component" value="Unassembled WGS sequence"/>
</dbReference>
<dbReference type="InterPro" id="IPR002049">
    <property type="entry name" value="LE_dom"/>
</dbReference>
<dbReference type="GO" id="GO:0048468">
    <property type="term" value="P:cell development"/>
    <property type="evidence" value="ECO:0007669"/>
    <property type="project" value="UniProtKB-ARBA"/>
</dbReference>
<dbReference type="GO" id="GO:0030334">
    <property type="term" value="P:regulation of cell migration"/>
    <property type="evidence" value="ECO:0007669"/>
    <property type="project" value="InterPro"/>
</dbReference>
<dbReference type="GO" id="GO:0009887">
    <property type="term" value="P:animal organ morphogenesis"/>
    <property type="evidence" value="ECO:0007669"/>
    <property type="project" value="TreeGrafter"/>
</dbReference>
<feature type="domain" description="Laminin EGF-like" evidence="16">
    <location>
        <begin position="1830"/>
        <end position="1879"/>
    </location>
</feature>
<evidence type="ECO:0000256" key="8">
    <source>
        <dbReference type="ARBA" id="ARBA00023054"/>
    </source>
</evidence>
<dbReference type="FunFam" id="2.10.25.10:FF:000388">
    <property type="entry name" value="Laminin subunit alpha"/>
    <property type="match status" value="1"/>
</dbReference>
<dbReference type="GO" id="GO:0030155">
    <property type="term" value="P:regulation of cell adhesion"/>
    <property type="evidence" value="ECO:0007669"/>
    <property type="project" value="InterPro"/>
</dbReference>
<comment type="subcellular location">
    <subcellularLocation>
        <location evidence="1">Secreted</location>
        <location evidence="1">Extracellular space</location>
        <location evidence="1">Extracellular matrix</location>
        <location evidence="1">Basement membrane</location>
    </subcellularLocation>
</comment>
<proteinExistence type="predicted"/>
<feature type="disulfide bond" evidence="13">
    <location>
        <begin position="1465"/>
        <end position="1474"/>
    </location>
</feature>
<evidence type="ECO:0000259" key="15">
    <source>
        <dbReference type="PROSITE" id="PS50025"/>
    </source>
</evidence>
<dbReference type="InterPro" id="IPR000742">
    <property type="entry name" value="EGF"/>
</dbReference>
<evidence type="ECO:0000256" key="3">
    <source>
        <dbReference type="ARBA" id="ARBA00022530"/>
    </source>
</evidence>
<evidence type="ECO:0000256" key="11">
    <source>
        <dbReference type="ARBA" id="ARBA00023292"/>
    </source>
</evidence>
<feature type="domain" description="Laminin EGF-like" evidence="16">
    <location>
        <begin position="1991"/>
        <end position="2037"/>
    </location>
</feature>
<reference evidence="19 20" key="1">
    <citation type="submission" date="2019-08" db="EMBL/GenBank/DDBJ databases">
        <title>Whole genome of Aphis craccivora.</title>
        <authorList>
            <person name="Voronova N.V."/>
            <person name="Shulinski R.S."/>
            <person name="Bandarenka Y.V."/>
            <person name="Zhorov D.G."/>
            <person name="Warner D."/>
        </authorList>
    </citation>
    <scope>NUCLEOTIDE SEQUENCE [LARGE SCALE GENOMIC DNA]</scope>
    <source>
        <strain evidence="19">180601</strain>
        <tissue evidence="19">Whole Body</tissue>
    </source>
</reference>
<dbReference type="InterPro" id="IPR000034">
    <property type="entry name" value="Laminin_IV"/>
</dbReference>
<sequence>MSTGLLLSSPHRSPSYVRHVPQSAVTHSPAMHAIAVGTLWALVALQLARPVWPEVLTPPYFNLAEGRRITATATCGEGLQGPELYCKLVGANSERNVDYEGNLVIQGQVCDHCDESRPDKSHPPEYAVDGQETWWQSPPLSRGMKYNEINLTIDLGQEFHVAYVVVKMGNSPRPGVWVLERSADHGQTYHPWQYFADTVADCESYFGKESIKPISADDSVICDTSFSKIVPLENGEIFVKLLSNRPSANNFFNSFALQEFTRATNVRFRLIRVKNLLGHLMSVARQDPTTTRRYFYSIKDVSIGGRCRCNGHADLCDITDPTDSYKLICRCQHNTCGHNCERCCPGFEQKAWSQSKYDKLFECEPCNCFGHSETCIYDNATDASHLSIDIHGKYEGGGVCQNCRDHTTGINCDKCVFGYYRPVGKLLNETDVCQPCDCDYFYSTGNCSEGFGKCECKAAYAAPNCDRCSEGYYGYPDCKPCDCFLDGTRGRQCENTGGQCPCKQNFGGKFCYQCAEGFYNFPQCKSCECNEIGSRNSICDQTTGQCSCHSSYGNLSCDQCNHGYYGFPTCSYCNCDLIGSLPEVCNKTNGQCMCKEGYAGPRCDKCLPSYNGYPDCKPCGCSERGSATSICDASGKCPCLPSFAGRTCEQCSPGYYQYPECKFCDCNSQGSIGVSCDNDGKCKCKPNFTGTRCDKCKEGLYNFPICEECNCNPAGVLSTFVGCGSLPLGELCQCKPRVTGRICDECRELYWNLQPTNPDGCQECDCFMPGVLSGVGVCNPKSGQCVCKPSATSRRCDECSEGFYSLNENSLFGCTECGCNVGGSINEKCDKNSGQCLCQPRIVGRACTEPMQAHYFPTLHQLLYEAEDGRTPAYTPVRYGFDEKFFPEYSWKGYAVFSQLQSEIVQELNIEKPSIYRIVLRYVNLNNETILGLISITPETPNNINIEQKFMVQLKPTKIPTFVTVSGATGNIPSPFVMNPGRWAVTIKIEQNLFVDYFVILPAEYYEGDILVDKVLNPCVIDNIEVGLCRHFDYPSTSKFDQVKSTTALTFDGEEPIDFFDDLKQLEILGVPKLPVISEAQPELKLELSIKNPGPYVILINYMTPSSIQTKAVIEIEVDEKMNSGKAILYACHHTTLCRQAAVDATGKVALFDINKPVTKVILKGGKDHSRVGIESIVALPLEKWSLDYINPNPSCVKKDGKCIQSFYPTPPDTKKVEFKTGNEARLSTTAPKDIFDNTTALIILDHEDSIVDLAGKVPGPGAYVFIVHFYQPDFPAFEMNALIHNGQTYEAVLPIKHCPSNSGCRSVVKQANGNINFQLTENFLLSLKEPNHKSVWLEYVLVVPAQEYSDSITVEQPFDYTGLFISNCGSNHFYINTSTTGFCKEATFSLTTAYNSGALPCNCNSDGSLSYVCDPYGGQCQCKPNVIGRRCEACKTGYFGFPDCKSCNCPSAATCETSSGECICPPRVVGKNCDQCEPMTYGFDPIIGCEECNCNFFGVEDKNRQCDLFNGSCECKQNIVGRTCDHCRSGHWSFPRCYLCNCDYRGTTSEICNQNNSECFCKTNVYGQACDLCKDGTFNIQEKNDEGCSKCFCFGKTTRCQSSNLYRTEINDMENWLLKTVNLTTKPIIIEDVEFLLEKIEDNELGVDLTPKEYQGKITYFLAPKNYLGNQIKSYGGFLNYSIQYTSNLFGSAVSGPDVILYGHDTYLFYFSLEQPASNTLFPNFVEIVEQNFILANGLPTTREQIMQVLQNLQGIYIRATYWEPTVTTRISSILLETAQEEYIQSKEIALSVEQCQCPANYVGLSCEECADGFYRAQTGPYGGFCVPCQCNGHSNTCDKATGICNNCKHNTTGDHCEKCIVGYHGNASIGTPYDCLICACPLPIASNNFATGCEVSPDGNKISCDCLPGYFGARCESCNAGFYGSPETPGEVCKECQCSGNINKEDPGSCDSITGKCTRCLNSTFGESCQYCRPGYFGDAINLKDCQACDCDKCGMEKCDNYNGLCVCHPNVEGEKCDRCAVNHYGFETCKGCKPCECALASESSQCDENTGLCRCKPGVAGRTCDRCKPGYWNYTEEGCISCGCNSEYSVGVSCNPRTGQCECLPGVIGDKCDHCPHRWVLIQPEPNMDQMTGVGCFECDTCTHSLLDVTDSLFTKLYYVSNEFKNVENGYFTAQRLLYLNDTVSKLKPNLTNLISSSVDLFPLNKNLTDFQKDITNLNRKSKSALSDALVLESKSDITNKITVEMDLALDEAVSQSSKAVNEVTNLAQSLQDGAGPQIDTALNEAQMLLEDIKKSLPNMTNKNNESEALLTKSLEIYDKMIQFASPLENPSQSIKSLKNKKIKFLDDIMDIKNYTSIAKDKAMQTGLINDANRESLTKENDRISSLTKLKDLANDGMEMLMKTVKEALDDIKQSKDAFAKLGAENEIMKATKFKVETAIEKETRVLEELQRGLDKAKEHSNRLKEQADLMESLVKNSTSASETAIAAANSYKNIVAEIEKSLNAAKNASTAAKETINKSKGLYERVAIADQNSTKLLQDVRMALEQVQGGLEESLKDAKEKLSIVSNSKNQFDQRIDEIFKQLDQIASETPKSKNNMETVMSNDEKSRQLIKSLDNVVKSLPNHLIAAQQLNKDTDKTIKDVTQSNKQLDNALSLLPNATDSVNRLKNKPEILQKEIDKLKNNVKSLQTKVITCRNMVNRIKVGVNLSKNSTLELRNPENLAQQSISTLASIYIKTDQPTGLILYLGNEVGTSRRMRRFKTDDFMALQVNNGYLELLMDIGSGTTTLSSDKIVSDNKWYKVVVERTGKTVKLVVHEDVGKGSNSDEITYSKETILPGNSSSLNLDKDHSKLFVGGLPATFQAQNDIVDQSLEGRVEDLMLGNTFVGLWNFVDSSGVNSGSIERNKFLNTPSSGLRMNGEGYVVIESSYYQMKSKSSILLSIKTTSTDGLIFLAFKDNTFMSIELEGGNIVFRLNLGGDTTSFISPLSYNDDKWHTIDATRVGKEAILKVDEKIIETGVCNGIGNDLQVSEHLYIGGYPKDHGIREVTKFKYDGCIDNVQISAVQVNLNKYVDAQGIISGCPEKISSLVSFKAGSRGYVRSPNVLVSDNLIELILRFKTTQSNGLLVYGKDGSSIFSLRIKSGILTFKSGGIHVSSTQSTRYDDDQWHDVFVAHTDQELLLRVDDFDNFQSENSPSPVRFLHSDFFFGGVPPEVDAETSMSDSFAGCISDVTFNGKIINFSQLTDAPRAIIGRCTEPLPSGFSVPEFNNTMKPKPPLRDEIDMSMLAPILQTTVTPILVPDEITTKPTLPVGLCVLSVNPQVDTDVNKESGFRFGNQVGSRFEYDSIMIKTKSDKNEISVDIKTSSSDGIIFFAYQSDGTDFMAVYLIEGKVNYQLSCNSIPMTIKAQLPVNDGDWHSINWTRSTANAELYVDSTPVGFSNISDCKNTNSPFYFGGTNPAAYQKVIEFIGMNETFIGCLRNFKVNSKDLGNPSRKFGVSRCSEKVEEGAFFYGNGGYIRLLEKFVIGKEIEILMDIKPRSVDGILMSVQTVKKNLLILEMKNGTISFSVDTGKGPISASFTPASPYYLCDGSWHRIKAVKLKNVVQLGVDNMFATPDQYGKGGSSSNIPSKSLYLGGNPIYNNRQSNGYLGCIRNVEIVNKNLQDKIVFKKFPTQLVHGNVTLSVCPTI</sequence>
<feature type="disulfide bond" evidence="13">
    <location>
        <begin position="548"/>
        <end position="557"/>
    </location>
</feature>
<dbReference type="Gene3D" id="2.60.120.260">
    <property type="entry name" value="Galactose-binding domain-like"/>
    <property type="match status" value="1"/>
</dbReference>
<dbReference type="InterPro" id="IPR013320">
    <property type="entry name" value="ConA-like_dom_sf"/>
</dbReference>
<feature type="disulfide bond" evidence="13">
    <location>
        <begin position="1516"/>
        <end position="1525"/>
    </location>
</feature>
<keyword evidence="2" id="KW-0964">Secreted</keyword>
<dbReference type="CDD" id="cd00055">
    <property type="entry name" value="EGF_Lam"/>
    <property type="match status" value="21"/>
</dbReference>
<dbReference type="Gene3D" id="2.60.120.200">
    <property type="match status" value="5"/>
</dbReference>
<dbReference type="FunFam" id="2.10.25.10:FF:000090">
    <property type="entry name" value="laminin subunit alpha"/>
    <property type="match status" value="1"/>
</dbReference>
<keyword evidence="9 13" id="KW-1015">Disulfide bond</keyword>
<feature type="disulfide bond" evidence="13">
    <location>
        <begin position="502"/>
        <end position="511"/>
    </location>
</feature>
<keyword evidence="8 14" id="KW-0175">Coiled coil</keyword>
<feature type="disulfide bond" evidence="13">
    <location>
        <begin position="1423"/>
        <end position="1432"/>
    </location>
</feature>
<comment type="caution">
    <text evidence="19">The sequence shown here is derived from an EMBL/GenBank/DDBJ whole genome shotgun (WGS) entry which is preliminary data.</text>
</comment>
<evidence type="ECO:0000256" key="2">
    <source>
        <dbReference type="ARBA" id="ARBA00022525"/>
    </source>
</evidence>
<feature type="domain" description="Laminin G" evidence="15">
    <location>
        <begin position="3334"/>
        <end position="3504"/>
    </location>
</feature>
<feature type="disulfide bond" evidence="13">
    <location>
        <begin position="619"/>
        <end position="631"/>
    </location>
</feature>
<dbReference type="GO" id="GO:0005102">
    <property type="term" value="F:signaling receptor binding"/>
    <property type="evidence" value="ECO:0007669"/>
    <property type="project" value="InterPro"/>
</dbReference>
<evidence type="ECO:0000256" key="5">
    <source>
        <dbReference type="ARBA" id="ARBA00022737"/>
    </source>
</evidence>
<evidence type="ECO:0000256" key="10">
    <source>
        <dbReference type="ARBA" id="ARBA00023180"/>
    </source>
</evidence>
<dbReference type="FunFam" id="2.60.120.260:FF:000092">
    <property type="entry name" value="Laminin subunit alpha-3"/>
    <property type="match status" value="1"/>
</dbReference>
<dbReference type="InterPro" id="IPR001791">
    <property type="entry name" value="Laminin_G"/>
</dbReference>
<dbReference type="Pfam" id="PF24973">
    <property type="entry name" value="EGF_LMN_ATRN"/>
    <property type="match status" value="2"/>
</dbReference>
<dbReference type="OrthoDB" id="10011303at2759"/>
<feature type="disulfide bond" evidence="13">
    <location>
        <begin position="787"/>
        <end position="796"/>
    </location>
</feature>
<feature type="disulfide bond" evidence="13">
    <location>
        <begin position="1974"/>
        <end position="1988"/>
    </location>
</feature>
<feature type="disulfide bond" evidence="13">
    <location>
        <begin position="2058"/>
        <end position="2067"/>
    </location>
</feature>
<dbReference type="PANTHER" id="PTHR10574">
    <property type="entry name" value="NETRIN/LAMININ-RELATED"/>
    <property type="match status" value="1"/>
</dbReference>
<feature type="disulfide bond" evidence="13">
    <location>
        <begin position="573"/>
        <end position="585"/>
    </location>
</feature>
<feature type="domain" description="Laminin EGF-like" evidence="16">
    <location>
        <begin position="619"/>
        <end position="663"/>
    </location>
</feature>
<dbReference type="GO" id="GO:0045995">
    <property type="term" value="P:regulation of embryonic development"/>
    <property type="evidence" value="ECO:0007669"/>
    <property type="project" value="InterPro"/>
</dbReference>
<dbReference type="Pfam" id="PF00052">
    <property type="entry name" value="Laminin_B"/>
    <property type="match status" value="1"/>
</dbReference>
<dbReference type="GO" id="GO:0016477">
    <property type="term" value="P:cell migration"/>
    <property type="evidence" value="ECO:0007669"/>
    <property type="project" value="UniProtKB-ARBA"/>
</dbReference>
<feature type="disulfide bond" evidence="13">
    <location>
        <begin position="1962"/>
        <end position="1971"/>
    </location>
</feature>
<evidence type="ECO:0000313" key="20">
    <source>
        <dbReference type="Proteomes" id="UP000478052"/>
    </source>
</evidence>
<feature type="disulfide bond" evidence="13">
    <location>
        <begin position="594"/>
        <end position="603"/>
    </location>
</feature>
<dbReference type="PROSITE" id="PS51115">
    <property type="entry name" value="LAMININ_IVA"/>
    <property type="match status" value="1"/>
</dbReference>
<dbReference type="PROSITE" id="PS50027">
    <property type="entry name" value="EGF_LAM_2"/>
    <property type="match status" value="14"/>
</dbReference>
<feature type="domain" description="Laminin N-terminal" evidence="18">
    <location>
        <begin position="52"/>
        <end position="306"/>
    </location>
</feature>
<dbReference type="GO" id="GO:0048731">
    <property type="term" value="P:system development"/>
    <property type="evidence" value="ECO:0007669"/>
    <property type="project" value="UniProtKB-ARBA"/>
</dbReference>
<dbReference type="PROSITE" id="PS50025">
    <property type="entry name" value="LAM_G_DOMAIN"/>
    <property type="match status" value="5"/>
</dbReference>
<evidence type="ECO:0000259" key="17">
    <source>
        <dbReference type="PROSITE" id="PS51115"/>
    </source>
</evidence>
<evidence type="ECO:0000256" key="1">
    <source>
        <dbReference type="ARBA" id="ARBA00004302"/>
    </source>
</evidence>
<dbReference type="EMBL" id="VUJU01000054">
    <property type="protein sequence ID" value="KAF0773505.1"/>
    <property type="molecule type" value="Genomic_DNA"/>
</dbReference>
<dbReference type="GO" id="GO:0007155">
    <property type="term" value="P:cell adhesion"/>
    <property type="evidence" value="ECO:0007669"/>
    <property type="project" value="UniProtKB-KW"/>
</dbReference>
<dbReference type="CDD" id="cd02795">
    <property type="entry name" value="CBM6-CBM35-CBM36_like"/>
    <property type="match status" value="1"/>
</dbReference>
<dbReference type="SUPFAM" id="SSF57997">
    <property type="entry name" value="Tropomyosin"/>
    <property type="match status" value="1"/>
</dbReference>
<evidence type="ECO:0000256" key="14">
    <source>
        <dbReference type="SAM" id="Coils"/>
    </source>
</evidence>
<dbReference type="PANTHER" id="PTHR10574:SF406">
    <property type="entry name" value="LAMININ SUBUNIT ALPHA 5"/>
    <property type="match status" value="1"/>
</dbReference>
<keyword evidence="5" id="KW-0677">Repeat</keyword>
<dbReference type="PROSITE" id="PS51117">
    <property type="entry name" value="LAMININ_NTER"/>
    <property type="match status" value="1"/>
</dbReference>
<feature type="domain" description="Laminin G" evidence="15">
    <location>
        <begin position="2915"/>
        <end position="3084"/>
    </location>
</feature>
<comment type="caution">
    <text evidence="13">Lacks conserved residue(s) required for the propagation of feature annotation.</text>
</comment>
<feature type="domain" description="Laminin EGF-like" evidence="16">
    <location>
        <begin position="1541"/>
        <end position="1591"/>
    </location>
</feature>
<keyword evidence="6" id="KW-0084">Basement membrane</keyword>
<dbReference type="CDD" id="cd00110">
    <property type="entry name" value="LamG"/>
    <property type="match status" value="5"/>
</dbReference>
<dbReference type="FunFam" id="2.10.25.10:FF:000034">
    <property type="entry name" value="Laminin subunit alpha 3"/>
    <property type="match status" value="2"/>
</dbReference>
<keyword evidence="11 13" id="KW-0424">Laminin EGF-like domain</keyword>
<keyword evidence="3" id="KW-0272">Extracellular matrix</keyword>
<evidence type="ECO:0000259" key="18">
    <source>
        <dbReference type="PROSITE" id="PS51117"/>
    </source>
</evidence>
<dbReference type="InterPro" id="IPR050440">
    <property type="entry name" value="Laminin/Netrin_ECM"/>
</dbReference>
<feature type="domain" description="Laminin EGF-like" evidence="16">
    <location>
        <begin position="2038"/>
        <end position="2084"/>
    </location>
</feature>
<feature type="disulfide bond" evidence="13">
    <location>
        <begin position="1543"/>
        <end position="1560"/>
    </location>
</feature>
<feature type="domain" description="Laminin IV type A" evidence="17">
    <location>
        <begin position="1612"/>
        <end position="1796"/>
    </location>
</feature>
<dbReference type="Pfam" id="PF06008">
    <property type="entry name" value="Laminin_I"/>
    <property type="match status" value="1"/>
</dbReference>
<dbReference type="FunFam" id="2.10.25.10:FF:000083">
    <property type="entry name" value="Laminin subunit alpha"/>
    <property type="match status" value="1"/>
</dbReference>
<keyword evidence="20" id="KW-1185">Reference proteome</keyword>
<protein>
    <submittedName>
        <fullName evidence="19">Laminin subunit alpha</fullName>
    </submittedName>
</protein>
<keyword evidence="7" id="KW-0130">Cell adhesion</keyword>
<dbReference type="SMART" id="SM00136">
    <property type="entry name" value="LamNT"/>
    <property type="match status" value="1"/>
</dbReference>
<dbReference type="SUPFAM" id="SSF49899">
    <property type="entry name" value="Concanavalin A-like lectins/glucanases"/>
    <property type="match status" value="5"/>
</dbReference>
<dbReference type="SMART" id="SM00282">
    <property type="entry name" value="LamG"/>
    <property type="match status" value="5"/>
</dbReference>
<feature type="disulfide bond" evidence="13">
    <location>
        <begin position="639"/>
        <end position="648"/>
    </location>
</feature>
<dbReference type="SMART" id="SM00281">
    <property type="entry name" value="LamB"/>
    <property type="match status" value="1"/>
</dbReference>
<dbReference type="InterPro" id="IPR009254">
    <property type="entry name" value="Laminin_aI"/>
</dbReference>
<evidence type="ECO:0000256" key="7">
    <source>
        <dbReference type="ARBA" id="ARBA00022889"/>
    </source>
</evidence>
<dbReference type="GO" id="GO:0009888">
    <property type="term" value="P:tissue development"/>
    <property type="evidence" value="ECO:0007669"/>
    <property type="project" value="TreeGrafter"/>
</dbReference>
<feature type="disulfide bond" evidence="12">
    <location>
        <begin position="3230"/>
        <end position="3257"/>
    </location>
</feature>
<feature type="disulfide bond" evidence="13">
    <location>
        <begin position="529"/>
        <end position="546"/>
    </location>
</feature>
<dbReference type="Pfam" id="PF02210">
    <property type="entry name" value="Laminin_G_2"/>
    <property type="match status" value="5"/>
</dbReference>
<dbReference type="FunFam" id="2.10.25.10:FF:000407">
    <property type="entry name" value="Laminin subunit alpha-3"/>
    <property type="match status" value="1"/>
</dbReference>
<feature type="domain" description="Laminin G" evidence="15">
    <location>
        <begin position="3510"/>
        <end position="3689"/>
    </location>
</feature>
<dbReference type="InterPro" id="IPR056863">
    <property type="entry name" value="LMN_ATRN_NET-like_EGF"/>
</dbReference>
<feature type="disulfide bond" evidence="13">
    <location>
        <begin position="664"/>
        <end position="676"/>
    </location>
</feature>
<organism evidence="19 20">
    <name type="scientific">Aphis craccivora</name>
    <name type="common">Cowpea aphid</name>
    <dbReference type="NCBI Taxonomy" id="307492"/>
    <lineage>
        <taxon>Eukaryota</taxon>
        <taxon>Metazoa</taxon>
        <taxon>Ecdysozoa</taxon>
        <taxon>Arthropoda</taxon>
        <taxon>Hexapoda</taxon>
        <taxon>Insecta</taxon>
        <taxon>Pterygota</taxon>
        <taxon>Neoptera</taxon>
        <taxon>Paraneoptera</taxon>
        <taxon>Hemiptera</taxon>
        <taxon>Sternorrhyncha</taxon>
        <taxon>Aphidomorpha</taxon>
        <taxon>Aphidoidea</taxon>
        <taxon>Aphididae</taxon>
        <taxon>Aphidini</taxon>
        <taxon>Aphis</taxon>
        <taxon>Aphis</taxon>
    </lineage>
</organism>
<dbReference type="Gene3D" id="2.170.300.10">
    <property type="entry name" value="Tie2 ligand-binding domain superfamily"/>
    <property type="match status" value="1"/>
</dbReference>
<feature type="disulfide bond" evidence="13">
    <location>
        <begin position="684"/>
        <end position="693"/>
    </location>
</feature>
<feature type="domain" description="Laminin G" evidence="15">
    <location>
        <begin position="3091"/>
        <end position="3257"/>
    </location>
</feature>
<dbReference type="InterPro" id="IPR008211">
    <property type="entry name" value="Laminin_N"/>
</dbReference>
<feature type="domain" description="Laminin EGF-like" evidence="16">
    <location>
        <begin position="1448"/>
        <end position="1492"/>
    </location>
</feature>
<dbReference type="Gene3D" id="2.10.25.10">
    <property type="entry name" value="Laminin"/>
    <property type="match status" value="19"/>
</dbReference>
<feature type="domain" description="Laminin EGF-like" evidence="16">
    <location>
        <begin position="664"/>
        <end position="713"/>
    </location>
</feature>
<evidence type="ECO:0000259" key="16">
    <source>
        <dbReference type="PROSITE" id="PS50027"/>
    </source>
</evidence>
<feature type="disulfide bond" evidence="13">
    <location>
        <begin position="1404"/>
        <end position="1421"/>
    </location>
</feature>
<dbReference type="SMART" id="SM00180">
    <property type="entry name" value="EGF_Lam"/>
    <property type="match status" value="22"/>
</dbReference>
<dbReference type="FunFam" id="2.10.25.10:FF:000051">
    <property type="entry name" value="Laminin subunit alpha 4"/>
    <property type="match status" value="1"/>
</dbReference>
<feature type="disulfide bond" evidence="13">
    <location>
        <begin position="1541"/>
        <end position="1553"/>
    </location>
</feature>
<accession>A0A6G0ZQC2</accession>
<feature type="domain" description="Laminin EGF-like" evidence="16">
    <location>
        <begin position="573"/>
        <end position="618"/>
    </location>
</feature>
<dbReference type="FunFam" id="2.10.25.10:FF:000011">
    <property type="entry name" value="Cadherin EGF LAG seven-pass G-type receptor"/>
    <property type="match status" value="1"/>
</dbReference>
<feature type="disulfide bond" evidence="13">
    <location>
        <begin position="1849"/>
        <end position="1858"/>
    </location>
</feature>
<feature type="disulfide bond" evidence="13">
    <location>
        <begin position="527"/>
        <end position="539"/>
    </location>
</feature>
<evidence type="ECO:0000256" key="6">
    <source>
        <dbReference type="ARBA" id="ARBA00022869"/>
    </source>
</evidence>
<feature type="domain" description="Laminin EGF-like" evidence="16">
    <location>
        <begin position="481"/>
        <end position="526"/>
    </location>
</feature>
<feature type="coiled-coil region" evidence="14">
    <location>
        <begin position="2401"/>
        <end position="2512"/>
    </location>
</feature>